<evidence type="ECO:0000313" key="2">
    <source>
        <dbReference type="Proteomes" id="UP001324634"/>
    </source>
</evidence>
<protein>
    <submittedName>
        <fullName evidence="1">Uncharacterized protein</fullName>
    </submittedName>
</protein>
<dbReference type="RefSeq" id="WP_321399997.1">
    <property type="nucleotide sequence ID" value="NZ_CP139487.1"/>
</dbReference>
<gene>
    <name evidence="1" type="ORF">SOO65_10175</name>
</gene>
<accession>A0AAX4HUS4</accession>
<dbReference type="EMBL" id="CP139487">
    <property type="protein sequence ID" value="WPU67120.1"/>
    <property type="molecule type" value="Genomic_DNA"/>
</dbReference>
<name>A0AAX4HUS4_9BACT</name>
<organism evidence="1 2">
    <name type="scientific">Peredibacter starrii</name>
    <dbReference type="NCBI Taxonomy" id="28202"/>
    <lineage>
        <taxon>Bacteria</taxon>
        <taxon>Pseudomonadati</taxon>
        <taxon>Bdellovibrionota</taxon>
        <taxon>Bacteriovoracia</taxon>
        <taxon>Bacteriovoracales</taxon>
        <taxon>Bacteriovoracaceae</taxon>
        <taxon>Peredibacter</taxon>
    </lineage>
</organism>
<sequence>MDLNQLFHLKETLLKELEAEVAKMEFASTEERTEYYDKSMEVIINFYSRAIMKTILDPENSKSKAA</sequence>
<reference evidence="1 2" key="1">
    <citation type="submission" date="2023-11" db="EMBL/GenBank/DDBJ databases">
        <title>Peredibacter starrii A3.12.</title>
        <authorList>
            <person name="Mitchell R.J."/>
        </authorList>
    </citation>
    <scope>NUCLEOTIDE SEQUENCE [LARGE SCALE GENOMIC DNA]</scope>
    <source>
        <strain evidence="1 2">A3.12</strain>
    </source>
</reference>
<evidence type="ECO:0000313" key="1">
    <source>
        <dbReference type="EMBL" id="WPU67120.1"/>
    </source>
</evidence>
<dbReference type="Proteomes" id="UP001324634">
    <property type="component" value="Chromosome"/>
</dbReference>
<dbReference type="KEGG" id="psti:SOO65_10175"/>
<keyword evidence="2" id="KW-1185">Reference proteome</keyword>
<dbReference type="AlphaFoldDB" id="A0AAX4HUS4"/>
<proteinExistence type="predicted"/>